<dbReference type="InParanoid" id="A0A2J6T2D7"/>
<dbReference type="OrthoDB" id="5288318at2759"/>
<reference evidence="2 3" key="1">
    <citation type="submission" date="2016-04" db="EMBL/GenBank/DDBJ databases">
        <title>A degradative enzymes factory behind the ericoid mycorrhizal symbiosis.</title>
        <authorList>
            <consortium name="DOE Joint Genome Institute"/>
            <person name="Martino E."/>
            <person name="Morin E."/>
            <person name="Grelet G."/>
            <person name="Kuo A."/>
            <person name="Kohler A."/>
            <person name="Daghino S."/>
            <person name="Barry K."/>
            <person name="Choi C."/>
            <person name="Cichocki N."/>
            <person name="Clum A."/>
            <person name="Copeland A."/>
            <person name="Hainaut M."/>
            <person name="Haridas S."/>
            <person name="Labutti K."/>
            <person name="Lindquist E."/>
            <person name="Lipzen A."/>
            <person name="Khouja H.-R."/>
            <person name="Murat C."/>
            <person name="Ohm R."/>
            <person name="Olson A."/>
            <person name="Spatafora J."/>
            <person name="Veneault-Fourrey C."/>
            <person name="Henrissat B."/>
            <person name="Grigoriev I."/>
            <person name="Martin F."/>
            <person name="Perotto S."/>
        </authorList>
    </citation>
    <scope>NUCLEOTIDE SEQUENCE [LARGE SCALE GENOMIC DNA]</scope>
    <source>
        <strain evidence="2 3">E</strain>
    </source>
</reference>
<accession>A0A2J6T2D7</accession>
<dbReference type="CDD" id="cd00065">
    <property type="entry name" value="FYVE_like_SF"/>
    <property type="match status" value="1"/>
</dbReference>
<dbReference type="AlphaFoldDB" id="A0A2J6T2D7"/>
<feature type="region of interest" description="Disordered" evidence="1">
    <location>
        <begin position="302"/>
        <end position="341"/>
    </location>
</feature>
<name>A0A2J6T2D7_9HELO</name>
<dbReference type="GeneID" id="36595164"/>
<gene>
    <name evidence="2" type="ORF">K444DRAFT_665607</name>
</gene>
<dbReference type="EMBL" id="KZ613847">
    <property type="protein sequence ID" value="PMD57188.1"/>
    <property type="molecule type" value="Genomic_DNA"/>
</dbReference>
<sequence>MVVFLDLDDEAVEPPDQHRDWLRVQRGSAGVLRSLNINKEGEDVERENPNREKACTKALGCYPVITSIASHIDLNTLDALSLTCRQIRANLLQFRSQIITSTLHCENEDVELEPEHTFRYRARAADWYFVESGREAPGSGTGKVGDCARDMVGGCRRCGRVICRNCTIKPPAPVLLTHRHRRICKACSRVPLSSLVAPAPVTHAHEISSSPPTTLSAETLKREVCSCPTHGVWLCQPCGRSLRSADTEYESIWKWRTRYLPSLGGLGVGIGEGNRGVPCGRGGECVAAREVEQEIDCDAEDAREIDSNSRTASPPSSPGSSSTQVGTPGSERSGQMGPGYARHEIEGIGGVVKKKLVRMVKVGACVPEWGDEKEMGKFLVREQEGRARSWCGWCWRVVPGLKDVIE</sequence>
<organism evidence="2 3">
    <name type="scientific">Hyaloscypha bicolor E</name>
    <dbReference type="NCBI Taxonomy" id="1095630"/>
    <lineage>
        <taxon>Eukaryota</taxon>
        <taxon>Fungi</taxon>
        <taxon>Dikarya</taxon>
        <taxon>Ascomycota</taxon>
        <taxon>Pezizomycotina</taxon>
        <taxon>Leotiomycetes</taxon>
        <taxon>Helotiales</taxon>
        <taxon>Hyaloscyphaceae</taxon>
        <taxon>Hyaloscypha</taxon>
        <taxon>Hyaloscypha bicolor</taxon>
    </lineage>
</organism>
<dbReference type="STRING" id="1095630.A0A2J6T2D7"/>
<dbReference type="SUPFAM" id="SSF57903">
    <property type="entry name" value="FYVE/PHD zinc finger"/>
    <property type="match status" value="1"/>
</dbReference>
<dbReference type="RefSeq" id="XP_024734092.1">
    <property type="nucleotide sequence ID" value="XM_024887088.1"/>
</dbReference>
<protein>
    <submittedName>
        <fullName evidence="2">Uncharacterized protein</fullName>
    </submittedName>
</protein>
<proteinExistence type="predicted"/>
<dbReference type="Proteomes" id="UP000235371">
    <property type="component" value="Unassembled WGS sequence"/>
</dbReference>
<keyword evidence="3" id="KW-1185">Reference proteome</keyword>
<evidence type="ECO:0000313" key="2">
    <source>
        <dbReference type="EMBL" id="PMD57188.1"/>
    </source>
</evidence>
<dbReference type="InterPro" id="IPR011011">
    <property type="entry name" value="Znf_FYVE_PHD"/>
</dbReference>
<feature type="compositionally biased region" description="Low complexity" evidence="1">
    <location>
        <begin position="309"/>
        <end position="330"/>
    </location>
</feature>
<evidence type="ECO:0000313" key="3">
    <source>
        <dbReference type="Proteomes" id="UP000235371"/>
    </source>
</evidence>
<evidence type="ECO:0000256" key="1">
    <source>
        <dbReference type="SAM" id="MobiDB-lite"/>
    </source>
</evidence>